<dbReference type="InterPro" id="IPR008942">
    <property type="entry name" value="ENTH_VHS"/>
</dbReference>
<dbReference type="InterPro" id="IPR011417">
    <property type="entry name" value="ANTH_dom"/>
</dbReference>
<dbReference type="CDD" id="cd16988">
    <property type="entry name" value="ANTH_N_YAP180"/>
    <property type="match status" value="1"/>
</dbReference>
<dbReference type="GO" id="GO:0006900">
    <property type="term" value="P:vesicle budding from membrane"/>
    <property type="evidence" value="ECO:0007669"/>
    <property type="project" value="TreeGrafter"/>
</dbReference>
<dbReference type="GO" id="GO:0048268">
    <property type="term" value="P:clathrin coat assembly"/>
    <property type="evidence" value="ECO:0007669"/>
    <property type="project" value="InterPro"/>
</dbReference>
<dbReference type="GeneID" id="37017908"/>
<dbReference type="Proteomes" id="UP000245771">
    <property type="component" value="Unassembled WGS sequence"/>
</dbReference>
<dbReference type="GO" id="GO:0032050">
    <property type="term" value="F:clathrin heavy chain binding"/>
    <property type="evidence" value="ECO:0007669"/>
    <property type="project" value="TreeGrafter"/>
</dbReference>
<dbReference type="InterPro" id="IPR013809">
    <property type="entry name" value="ENTH"/>
</dbReference>
<dbReference type="SUPFAM" id="SSF48464">
    <property type="entry name" value="ENTH/VHS domain"/>
    <property type="match status" value="1"/>
</dbReference>
<name>A0A316V238_9BASI</name>
<dbReference type="RefSeq" id="XP_025351636.1">
    <property type="nucleotide sequence ID" value="XM_025496127.1"/>
</dbReference>
<dbReference type="GO" id="GO:0030136">
    <property type="term" value="C:clathrin-coated vesicle"/>
    <property type="evidence" value="ECO:0007669"/>
    <property type="project" value="InterPro"/>
</dbReference>
<dbReference type="GO" id="GO:0072583">
    <property type="term" value="P:clathrin-dependent endocytosis"/>
    <property type="evidence" value="ECO:0007669"/>
    <property type="project" value="InterPro"/>
</dbReference>
<dbReference type="PROSITE" id="PS50942">
    <property type="entry name" value="ENTH"/>
    <property type="match status" value="1"/>
</dbReference>
<dbReference type="Pfam" id="PF07651">
    <property type="entry name" value="ANTH"/>
    <property type="match status" value="1"/>
</dbReference>
<dbReference type="FunFam" id="1.20.58.150:FF:000004">
    <property type="entry name" value="ENTH domain protein"/>
    <property type="match status" value="1"/>
</dbReference>
<accession>A0A316V238</accession>
<dbReference type="SUPFAM" id="SSF89009">
    <property type="entry name" value="GAT-like domain"/>
    <property type="match status" value="1"/>
</dbReference>
<dbReference type="InterPro" id="IPR045192">
    <property type="entry name" value="AP180-like"/>
</dbReference>
<dbReference type="Gene3D" id="1.20.58.150">
    <property type="entry name" value="ANTH domain"/>
    <property type="match status" value="1"/>
</dbReference>
<evidence type="ECO:0000256" key="1">
    <source>
        <dbReference type="ARBA" id="ARBA00004496"/>
    </source>
</evidence>
<dbReference type="PANTHER" id="PTHR22951">
    <property type="entry name" value="CLATHRIN ASSEMBLY PROTEIN"/>
    <property type="match status" value="1"/>
</dbReference>
<dbReference type="OrthoDB" id="44015at2759"/>
<proteinExistence type="predicted"/>
<feature type="compositionally biased region" description="Polar residues" evidence="3">
    <location>
        <begin position="324"/>
        <end position="335"/>
    </location>
</feature>
<dbReference type="AlphaFoldDB" id="A0A316V238"/>
<evidence type="ECO:0000313" key="5">
    <source>
        <dbReference type="EMBL" id="PWN31334.1"/>
    </source>
</evidence>
<dbReference type="Gene3D" id="1.25.40.90">
    <property type="match status" value="1"/>
</dbReference>
<feature type="compositionally biased region" description="Basic and acidic residues" evidence="3">
    <location>
        <begin position="296"/>
        <end position="307"/>
    </location>
</feature>
<evidence type="ECO:0000313" key="6">
    <source>
        <dbReference type="Proteomes" id="UP000245771"/>
    </source>
</evidence>
<dbReference type="EMBL" id="KZ819611">
    <property type="protein sequence ID" value="PWN31334.1"/>
    <property type="molecule type" value="Genomic_DNA"/>
</dbReference>
<feature type="non-terminal residue" evidence="5">
    <location>
        <position position="468"/>
    </location>
</feature>
<reference evidence="5 6" key="1">
    <citation type="journal article" date="2018" name="Mol. Biol. Evol.">
        <title>Broad Genomic Sampling Reveals a Smut Pathogenic Ancestry of the Fungal Clade Ustilaginomycotina.</title>
        <authorList>
            <person name="Kijpornyongpan T."/>
            <person name="Mondo S.J."/>
            <person name="Barry K."/>
            <person name="Sandor L."/>
            <person name="Lee J."/>
            <person name="Lipzen A."/>
            <person name="Pangilinan J."/>
            <person name="LaButti K."/>
            <person name="Hainaut M."/>
            <person name="Henrissat B."/>
            <person name="Grigoriev I.V."/>
            <person name="Spatafora J.W."/>
            <person name="Aime M.C."/>
        </authorList>
    </citation>
    <scope>NUCLEOTIDE SEQUENCE [LARGE SCALE GENOMIC DNA]</scope>
    <source>
        <strain evidence="5 6">MCA 3882</strain>
    </source>
</reference>
<evidence type="ECO:0000259" key="4">
    <source>
        <dbReference type="PROSITE" id="PS50942"/>
    </source>
</evidence>
<sequence length="468" mass="51394">MSRYEKLIKEATKPKPGAPKAKYIDPIIASSFSQDGSLQDMCKALSSRLNDSSSLVVMRSLIVIHTLIRNGGVDNVLSAMSGSGQGSLRLRNVIQGGNWQGYDAPRILSPYAAYLDDRIKAYRELRHDVIRAADAARTRGGDRSEGAESGLRLRRLTVEKGLLREVGVCQKVCSRLLDVFFAFFSGENTREELALTAFRMSLKDLLAVYAAINEGVINVLEHYFEMSKVDATNALEVYKRFCTHTEKIVAFLASARKISHHLNINIPNLRHAPVSLAGALKEYLDDPNFEKNRQEYKENKRVADGKGIKSASKNAEVKKGELPASSSKKSITIQEPSAEEKAKPVKPPTSNQALQDFFESIETDQMSMFGPGAQQQGFMMPQATGFQPAMMAPQMTGYNPFFGQQSNFIAPQQTAFLQQPQLTGFAQGGFLSPQMTGANPFRQSVMMQPTGGAFGAGNMFGMQPTGLP</sequence>
<protein>
    <submittedName>
        <fullName evidence="5">ANTH-domain-containing protein</fullName>
    </submittedName>
</protein>
<dbReference type="GO" id="GO:0005545">
    <property type="term" value="F:1-phosphatidylinositol binding"/>
    <property type="evidence" value="ECO:0007669"/>
    <property type="project" value="InterPro"/>
</dbReference>
<dbReference type="SMART" id="SM00273">
    <property type="entry name" value="ENTH"/>
    <property type="match status" value="1"/>
</dbReference>
<dbReference type="InParanoid" id="A0A316V238"/>
<dbReference type="GO" id="GO:0005546">
    <property type="term" value="F:phosphatidylinositol-4,5-bisphosphate binding"/>
    <property type="evidence" value="ECO:0007669"/>
    <property type="project" value="TreeGrafter"/>
</dbReference>
<gene>
    <name evidence="5" type="ORF">FA14DRAFT_115776</name>
</gene>
<keyword evidence="6" id="KW-1185">Reference proteome</keyword>
<dbReference type="InterPro" id="IPR014712">
    <property type="entry name" value="ANTH_dom_sf"/>
</dbReference>
<feature type="region of interest" description="Disordered" evidence="3">
    <location>
        <begin position="296"/>
        <end position="350"/>
    </location>
</feature>
<comment type="subcellular location">
    <subcellularLocation>
        <location evidence="1">Cytoplasm</location>
    </subcellularLocation>
</comment>
<dbReference type="GO" id="GO:0000149">
    <property type="term" value="F:SNARE binding"/>
    <property type="evidence" value="ECO:0007669"/>
    <property type="project" value="TreeGrafter"/>
</dbReference>
<evidence type="ECO:0000256" key="2">
    <source>
        <dbReference type="ARBA" id="ARBA00022490"/>
    </source>
</evidence>
<organism evidence="5 6">
    <name type="scientific">Meira miltonrushii</name>
    <dbReference type="NCBI Taxonomy" id="1280837"/>
    <lineage>
        <taxon>Eukaryota</taxon>
        <taxon>Fungi</taxon>
        <taxon>Dikarya</taxon>
        <taxon>Basidiomycota</taxon>
        <taxon>Ustilaginomycotina</taxon>
        <taxon>Exobasidiomycetes</taxon>
        <taxon>Exobasidiales</taxon>
        <taxon>Brachybasidiaceae</taxon>
        <taxon>Meira</taxon>
    </lineage>
</organism>
<dbReference type="PANTHER" id="PTHR22951:SF5">
    <property type="entry name" value="PHOSPHATIDYLINOSITOL-BINDING CLATHRIN ASSEMBLY PROTEIN LAP"/>
    <property type="match status" value="1"/>
</dbReference>
<evidence type="ECO:0000256" key="3">
    <source>
        <dbReference type="SAM" id="MobiDB-lite"/>
    </source>
</evidence>
<dbReference type="GO" id="GO:0005905">
    <property type="term" value="C:clathrin-coated pit"/>
    <property type="evidence" value="ECO:0007669"/>
    <property type="project" value="TreeGrafter"/>
</dbReference>
<keyword evidence="2" id="KW-0963">Cytoplasm</keyword>
<dbReference type="STRING" id="1280837.A0A316V238"/>
<feature type="domain" description="ENTH" evidence="4">
    <location>
        <begin position="1"/>
        <end position="129"/>
    </location>
</feature>